<dbReference type="PANTHER" id="PTHR36513:SF1">
    <property type="entry name" value="TRANSMEMBRANE PROTEIN"/>
    <property type="match status" value="1"/>
</dbReference>
<dbReference type="Pfam" id="PF05990">
    <property type="entry name" value="DUF900"/>
    <property type="match status" value="1"/>
</dbReference>
<feature type="signal peptide" evidence="1">
    <location>
        <begin position="1"/>
        <end position="23"/>
    </location>
</feature>
<keyword evidence="2" id="KW-0378">Hydrolase</keyword>
<evidence type="ECO:0000256" key="1">
    <source>
        <dbReference type="SAM" id="SignalP"/>
    </source>
</evidence>
<dbReference type="InterPro" id="IPR029058">
    <property type="entry name" value="AB_hydrolase_fold"/>
</dbReference>
<dbReference type="RefSeq" id="WP_146446792.1">
    <property type="nucleotide sequence ID" value="NZ_SJPR01000011.1"/>
</dbReference>
<accession>A0A5C6A199</accession>
<dbReference type="Gene3D" id="3.40.50.1820">
    <property type="entry name" value="alpha/beta hydrolase"/>
    <property type="match status" value="1"/>
</dbReference>
<dbReference type="PROSITE" id="PS51257">
    <property type="entry name" value="PROKAR_LIPOPROTEIN"/>
    <property type="match status" value="1"/>
</dbReference>
<evidence type="ECO:0000313" key="2">
    <source>
        <dbReference type="EMBL" id="TWT92323.1"/>
    </source>
</evidence>
<dbReference type="Proteomes" id="UP000317421">
    <property type="component" value="Unassembled WGS sequence"/>
</dbReference>
<evidence type="ECO:0000313" key="3">
    <source>
        <dbReference type="Proteomes" id="UP000317421"/>
    </source>
</evidence>
<keyword evidence="3" id="KW-1185">Reference proteome</keyword>
<dbReference type="SUPFAM" id="SSF53474">
    <property type="entry name" value="alpha/beta-Hydrolases"/>
    <property type="match status" value="1"/>
</dbReference>
<feature type="chain" id="PRO_5022710215" evidence="1">
    <location>
        <begin position="24"/>
        <end position="606"/>
    </location>
</feature>
<dbReference type="GO" id="GO:0016787">
    <property type="term" value="F:hydrolase activity"/>
    <property type="evidence" value="ECO:0007669"/>
    <property type="project" value="UniProtKB-KW"/>
</dbReference>
<proteinExistence type="predicted"/>
<reference evidence="2 3" key="1">
    <citation type="submission" date="2019-02" db="EMBL/GenBank/DDBJ databases">
        <title>Deep-cultivation of Planctomycetes and their phenomic and genomic characterization uncovers novel biology.</title>
        <authorList>
            <person name="Wiegand S."/>
            <person name="Jogler M."/>
            <person name="Boedeker C."/>
            <person name="Pinto D."/>
            <person name="Vollmers J."/>
            <person name="Rivas-Marin E."/>
            <person name="Kohn T."/>
            <person name="Peeters S.H."/>
            <person name="Heuer A."/>
            <person name="Rast P."/>
            <person name="Oberbeckmann S."/>
            <person name="Bunk B."/>
            <person name="Jeske O."/>
            <person name="Meyerdierks A."/>
            <person name="Storesund J.E."/>
            <person name="Kallscheuer N."/>
            <person name="Luecker S."/>
            <person name="Lage O.M."/>
            <person name="Pohl T."/>
            <person name="Merkel B.J."/>
            <person name="Hornburger P."/>
            <person name="Mueller R.-W."/>
            <person name="Bruemmer F."/>
            <person name="Labrenz M."/>
            <person name="Spormann A.M."/>
            <person name="Op Den Camp H."/>
            <person name="Overmann J."/>
            <person name="Amann R."/>
            <person name="Jetten M.S.M."/>
            <person name="Mascher T."/>
            <person name="Medema M.H."/>
            <person name="Devos D.P."/>
            <person name="Kaster A.-K."/>
            <person name="Ovreas L."/>
            <person name="Rohde M."/>
            <person name="Galperin M.Y."/>
            <person name="Jogler C."/>
        </authorList>
    </citation>
    <scope>NUCLEOTIDE SEQUENCE [LARGE SCALE GENOMIC DNA]</scope>
    <source>
        <strain evidence="2 3">Pla108</strain>
    </source>
</reference>
<organism evidence="2 3">
    <name type="scientific">Botrimarina colliarenosi</name>
    <dbReference type="NCBI Taxonomy" id="2528001"/>
    <lineage>
        <taxon>Bacteria</taxon>
        <taxon>Pseudomonadati</taxon>
        <taxon>Planctomycetota</taxon>
        <taxon>Planctomycetia</taxon>
        <taxon>Pirellulales</taxon>
        <taxon>Lacipirellulaceae</taxon>
        <taxon>Botrimarina</taxon>
    </lineage>
</organism>
<dbReference type="InterPro" id="IPR010297">
    <property type="entry name" value="DUF900_hydrolase"/>
</dbReference>
<gene>
    <name evidence="2" type="ORF">Pla108_41220</name>
</gene>
<keyword evidence="1" id="KW-0732">Signal</keyword>
<dbReference type="EMBL" id="SJPR01000011">
    <property type="protein sequence ID" value="TWT92323.1"/>
    <property type="molecule type" value="Genomic_DNA"/>
</dbReference>
<sequence precursor="true">MTRISPFCCLALLTAAIATSCHAARVLQLQEVFAAEKPAPDGNAPGSGFLLHFELTVRFDDPIEHAIAEAEILVWRVPDEGDTSIRVAARQQATAEASGLYRLDHNTAKNRSTFSVNLDDLALQPGGHRLLFEARMSDATGRVSSVVSDPVRVNVIEPSEVTGVRNEEQTETRNVPQILTKIVTVTLPDGTQRNEEREYYMMKRVSEVRTVTVSEIEPGSYSRKTTYSTVSAPPIDTTDPNIADELRRIRSLHGSERERLRTVYYATNRSVTNAASDNVERFGNTLSGEMHYGSAVVRIPPTHRYGDTTKAPYWTVFDNPEEHFRVQTVNELDQGDFYTVMRNRLGQTVSDESRTGNDVLLYVHGFNTTMKFALLRMAQISFDVGFAGTSCAFVWPSDGSKLGYSKDLADADASIDRLKELLVTLAQSSGEGRVHLIAHSMGNYIALQALQRAAAELPTSPEGRKPFGHVVLAAPDVWLNDFNQWAPATVRQAQSVTFYHCEDDWALKLSTGKHGVKARAGLSSVPLIGLDSVDCNEANTTFLGHSAYADASPLLFDIQMLLQKDALPDRRPLMKLSEFTPGYWFWRARADLAPVIAVLDAGSPLP</sequence>
<dbReference type="PANTHER" id="PTHR36513">
    <property type="entry name" value="ABC TRANSMEMBRANE TYPE-1 DOMAIN-CONTAINING PROTEIN"/>
    <property type="match status" value="1"/>
</dbReference>
<name>A0A5C6A199_9BACT</name>
<protein>
    <submittedName>
        <fullName evidence="2">Alpha/beta hydrolase family protein</fullName>
    </submittedName>
</protein>
<comment type="caution">
    <text evidence="2">The sequence shown here is derived from an EMBL/GenBank/DDBJ whole genome shotgun (WGS) entry which is preliminary data.</text>
</comment>
<dbReference type="OrthoDB" id="334507at2"/>
<dbReference type="AlphaFoldDB" id="A0A5C6A199"/>